<name>A0A3G5ABJ7_9VIRU</name>
<evidence type="ECO:0000313" key="1">
    <source>
        <dbReference type="EMBL" id="AYV84570.1"/>
    </source>
</evidence>
<gene>
    <name evidence="1" type="ORF">Hyperionvirus29_23</name>
</gene>
<protein>
    <submittedName>
        <fullName evidence="1">Uncharacterized protein</fullName>
    </submittedName>
</protein>
<organism evidence="1">
    <name type="scientific">Hyperionvirus sp</name>
    <dbReference type="NCBI Taxonomy" id="2487770"/>
    <lineage>
        <taxon>Viruses</taxon>
        <taxon>Varidnaviria</taxon>
        <taxon>Bamfordvirae</taxon>
        <taxon>Nucleocytoviricota</taxon>
        <taxon>Megaviricetes</taxon>
        <taxon>Imitervirales</taxon>
        <taxon>Mimiviridae</taxon>
        <taxon>Klosneuvirinae</taxon>
    </lineage>
</organism>
<dbReference type="EMBL" id="MK072411">
    <property type="protein sequence ID" value="AYV84570.1"/>
    <property type="molecule type" value="Genomic_DNA"/>
</dbReference>
<sequence>MPDDCRCPKFHNNVSYVQDSNFCEEEFVVCKFSNNQCWGDGDLSNDFPDEEMIDVYPRIFLQNPFNMTPNSTFNFDSRSPQMIGGIYPDTVRIGYIDSNPYFRRETSGKIGCYADFPAVYIDYIFPRPTQSYSNNLFIGIRKEHIGLEAVTITTRIAPQQINWKINAPQPFSVVAGDIISAYNVYGGEGPLRLDGIESVVGRIIVA</sequence>
<proteinExistence type="predicted"/>
<accession>A0A3G5ABJ7</accession>
<reference evidence="1" key="1">
    <citation type="submission" date="2018-10" db="EMBL/GenBank/DDBJ databases">
        <title>Hidden diversity of soil giant viruses.</title>
        <authorList>
            <person name="Schulz F."/>
            <person name="Alteio L."/>
            <person name="Goudeau D."/>
            <person name="Ryan E.M."/>
            <person name="Malmstrom R.R."/>
            <person name="Blanchard J."/>
            <person name="Woyke T."/>
        </authorList>
    </citation>
    <scope>NUCLEOTIDE SEQUENCE</scope>
    <source>
        <strain evidence="1">HYV1</strain>
    </source>
</reference>